<dbReference type="InterPro" id="IPR012495">
    <property type="entry name" value="TadE-like_dom"/>
</dbReference>
<evidence type="ECO:0000259" key="1">
    <source>
        <dbReference type="Pfam" id="PF07811"/>
    </source>
</evidence>
<comment type="caution">
    <text evidence="2">The sequence shown here is derived from an EMBL/GenBank/DDBJ whole genome shotgun (WGS) entry which is preliminary data.</text>
</comment>
<feature type="domain" description="TadE-like" evidence="1">
    <location>
        <begin position="153"/>
        <end position="195"/>
    </location>
</feature>
<keyword evidence="3" id="KW-1185">Reference proteome</keyword>
<name>A0A6L6Q2D5_9BURK</name>
<dbReference type="AlphaFoldDB" id="A0A6L6Q2D5"/>
<dbReference type="EMBL" id="WNLA01000010">
    <property type="protein sequence ID" value="MTW03481.1"/>
    <property type="molecule type" value="Genomic_DNA"/>
</dbReference>
<dbReference type="Pfam" id="PF07811">
    <property type="entry name" value="TadE"/>
    <property type="match status" value="1"/>
</dbReference>
<reference evidence="2 3" key="1">
    <citation type="submission" date="2019-11" db="EMBL/GenBank/DDBJ databases">
        <title>Type strains purchased from KCTC, JCM and DSMZ.</title>
        <authorList>
            <person name="Lu H."/>
        </authorList>
    </citation>
    <scope>NUCLEOTIDE SEQUENCE [LARGE SCALE GENOMIC DNA]</scope>
    <source>
        <strain evidence="2 3">KCTC 42409</strain>
    </source>
</reference>
<evidence type="ECO:0000313" key="3">
    <source>
        <dbReference type="Proteomes" id="UP000484015"/>
    </source>
</evidence>
<gene>
    <name evidence="2" type="ORF">GM668_15460</name>
</gene>
<evidence type="ECO:0000313" key="2">
    <source>
        <dbReference type="EMBL" id="MTW03481.1"/>
    </source>
</evidence>
<proteinExistence type="predicted"/>
<dbReference type="OrthoDB" id="8708482at2"/>
<accession>A0A6L6Q2D5</accession>
<dbReference type="Proteomes" id="UP000484015">
    <property type="component" value="Unassembled WGS sequence"/>
</dbReference>
<sequence length="331" mass="37595">MGWRPSSWRCACPRAHCWRRPCWRLPASFCITRPCKRPCMRARAIWRRCRHRRWARMPRLPRPWRLRARSWWRRRGKPAWKSRCSRNRSSSNVMASRAMARCRRPSRYRLPSMYRCRQSCSARKPAAPCKCGHHIRCAMAMRAIDMAGKRQGGALTVEYALVFPVFLLFLFLLLETARAVCVWNTVQEVTRRAARTAAVTDFRDSSAMDALRRNAIFRDSDGTLLLTGGVTQDHVVIDYLWQDSAGNLQALAEGALPASAAQNRINCMADPGGGSCIQFVRARICSPVGCEPVPYLPLLTWLPLPAMTIPLATTVVKAESLGYRTCTTPCP</sequence>
<organism evidence="2 3">
    <name type="scientific">Pseudoduganella ginsengisoli</name>
    <dbReference type="NCBI Taxonomy" id="1462440"/>
    <lineage>
        <taxon>Bacteria</taxon>
        <taxon>Pseudomonadati</taxon>
        <taxon>Pseudomonadota</taxon>
        <taxon>Betaproteobacteria</taxon>
        <taxon>Burkholderiales</taxon>
        <taxon>Oxalobacteraceae</taxon>
        <taxon>Telluria group</taxon>
        <taxon>Pseudoduganella</taxon>
    </lineage>
</organism>
<protein>
    <recommendedName>
        <fullName evidence="1">TadE-like domain-containing protein</fullName>
    </recommendedName>
</protein>